<evidence type="ECO:0000256" key="3">
    <source>
        <dbReference type="ARBA" id="ARBA00023163"/>
    </source>
</evidence>
<name>A0A4Z0C1K9_9BURK</name>
<sequence>MIQDSVSDVLRCVRLRAALFHAFEAEPPWCIDLPRLDRRTHAAASGGHLLACHLLLQGAACAAVTGQPALELMAGDALVLPHGDAHRLASAAALPEPAEEAFLFGSGAPHPAFIRLQGARLRAGAAQPRLLCGFLECEPGLFDPLLAALPRIIHVPVPALKAALALPELALLAGCEDERPGHAAMLERLGELMLIECLRAHLDTLPADSDGWLRGLRDRHVACVLGLMHEQPQQAWTLGMLADRTGLSRSALHERFVHFIGMPPMHYLARWRMQTASRLMAQTSTPIAGIAVAAGYESEAAFSRAFKRSVGLPPSVWRRRHRADGAGDGPLKPPAAR</sequence>
<dbReference type="Proteomes" id="UP000297564">
    <property type="component" value="Unassembled WGS sequence"/>
</dbReference>
<dbReference type="GO" id="GO:0003700">
    <property type="term" value="F:DNA-binding transcription factor activity"/>
    <property type="evidence" value="ECO:0007669"/>
    <property type="project" value="InterPro"/>
</dbReference>
<dbReference type="SUPFAM" id="SSF46689">
    <property type="entry name" value="Homeodomain-like"/>
    <property type="match status" value="2"/>
</dbReference>
<dbReference type="RefSeq" id="WP_135283704.1">
    <property type="nucleotide sequence ID" value="NZ_SMLL01000001.1"/>
</dbReference>
<keyword evidence="6" id="KW-1185">Reference proteome</keyword>
<evidence type="ECO:0000313" key="6">
    <source>
        <dbReference type="Proteomes" id="UP000297564"/>
    </source>
</evidence>
<dbReference type="InterPro" id="IPR009057">
    <property type="entry name" value="Homeodomain-like_sf"/>
</dbReference>
<dbReference type="InterPro" id="IPR018060">
    <property type="entry name" value="HTH_AraC"/>
</dbReference>
<evidence type="ECO:0000259" key="4">
    <source>
        <dbReference type="PROSITE" id="PS01124"/>
    </source>
</evidence>
<dbReference type="Gene3D" id="1.10.10.60">
    <property type="entry name" value="Homeodomain-like"/>
    <property type="match status" value="2"/>
</dbReference>
<evidence type="ECO:0000313" key="5">
    <source>
        <dbReference type="EMBL" id="TFZ04822.1"/>
    </source>
</evidence>
<protein>
    <submittedName>
        <fullName evidence="5">AraC family transcriptional regulator</fullName>
    </submittedName>
</protein>
<organism evidence="5 6">
    <name type="scientific">Ramlibacter rhizophilus</name>
    <dbReference type="NCBI Taxonomy" id="1781167"/>
    <lineage>
        <taxon>Bacteria</taxon>
        <taxon>Pseudomonadati</taxon>
        <taxon>Pseudomonadota</taxon>
        <taxon>Betaproteobacteria</taxon>
        <taxon>Burkholderiales</taxon>
        <taxon>Comamonadaceae</taxon>
        <taxon>Ramlibacter</taxon>
    </lineage>
</organism>
<dbReference type="InterPro" id="IPR018062">
    <property type="entry name" value="HTH_AraC-typ_CS"/>
</dbReference>
<evidence type="ECO:0000256" key="1">
    <source>
        <dbReference type="ARBA" id="ARBA00023015"/>
    </source>
</evidence>
<dbReference type="InterPro" id="IPR050204">
    <property type="entry name" value="AraC_XylS_family_regulators"/>
</dbReference>
<feature type="domain" description="HTH araC/xylS-type" evidence="4">
    <location>
        <begin position="222"/>
        <end position="320"/>
    </location>
</feature>
<evidence type="ECO:0000256" key="2">
    <source>
        <dbReference type="ARBA" id="ARBA00023125"/>
    </source>
</evidence>
<comment type="caution">
    <text evidence="5">The sequence shown here is derived from an EMBL/GenBank/DDBJ whole genome shotgun (WGS) entry which is preliminary data.</text>
</comment>
<gene>
    <name evidence="5" type="ORF">EZ242_03465</name>
</gene>
<dbReference type="EMBL" id="SMLL01000001">
    <property type="protein sequence ID" value="TFZ04822.1"/>
    <property type="molecule type" value="Genomic_DNA"/>
</dbReference>
<dbReference type="PANTHER" id="PTHR46796:SF7">
    <property type="entry name" value="ARAC FAMILY TRANSCRIPTIONAL REGULATOR"/>
    <property type="match status" value="1"/>
</dbReference>
<dbReference type="AlphaFoldDB" id="A0A4Z0C1K9"/>
<keyword evidence="1" id="KW-0805">Transcription regulation</keyword>
<dbReference type="Pfam" id="PF12852">
    <property type="entry name" value="Cupin_6"/>
    <property type="match status" value="1"/>
</dbReference>
<dbReference type="GO" id="GO:0043565">
    <property type="term" value="F:sequence-specific DNA binding"/>
    <property type="evidence" value="ECO:0007669"/>
    <property type="project" value="InterPro"/>
</dbReference>
<dbReference type="SMART" id="SM00342">
    <property type="entry name" value="HTH_ARAC"/>
    <property type="match status" value="1"/>
</dbReference>
<dbReference type="OrthoDB" id="9789899at2"/>
<dbReference type="PROSITE" id="PS00041">
    <property type="entry name" value="HTH_ARAC_FAMILY_1"/>
    <property type="match status" value="1"/>
</dbReference>
<dbReference type="Pfam" id="PF12833">
    <property type="entry name" value="HTH_18"/>
    <property type="match status" value="1"/>
</dbReference>
<dbReference type="InterPro" id="IPR032783">
    <property type="entry name" value="AraC_lig"/>
</dbReference>
<keyword evidence="3" id="KW-0804">Transcription</keyword>
<dbReference type="PANTHER" id="PTHR46796">
    <property type="entry name" value="HTH-TYPE TRANSCRIPTIONAL ACTIVATOR RHAS-RELATED"/>
    <property type="match status" value="1"/>
</dbReference>
<keyword evidence="2" id="KW-0238">DNA-binding</keyword>
<dbReference type="PROSITE" id="PS01124">
    <property type="entry name" value="HTH_ARAC_FAMILY_2"/>
    <property type="match status" value="1"/>
</dbReference>
<proteinExistence type="predicted"/>
<accession>A0A4Z0C1K9</accession>
<reference evidence="5 6" key="1">
    <citation type="submission" date="2019-03" db="EMBL/GenBank/DDBJ databases">
        <title>Ramlibacter rhizophilus CCTCC AB2015357, whole genome shotgun sequence.</title>
        <authorList>
            <person name="Zhang X."/>
            <person name="Feng G."/>
            <person name="Zhu H."/>
        </authorList>
    </citation>
    <scope>NUCLEOTIDE SEQUENCE [LARGE SCALE GENOMIC DNA]</scope>
    <source>
        <strain evidence="5 6">CCTCC AB2015357</strain>
    </source>
</reference>